<evidence type="ECO:0000313" key="7">
    <source>
        <dbReference type="EMBL" id="KAF2666826.1"/>
    </source>
</evidence>
<evidence type="ECO:0000256" key="4">
    <source>
        <dbReference type="ARBA" id="ARBA00022989"/>
    </source>
</evidence>
<name>A0A6A6U5A8_9PEZI</name>
<dbReference type="Proteomes" id="UP000799302">
    <property type="component" value="Unassembled WGS sequence"/>
</dbReference>
<feature type="transmembrane region" description="Helical" evidence="6">
    <location>
        <begin position="165"/>
        <end position="189"/>
    </location>
</feature>
<keyword evidence="3 6" id="KW-0812">Transmembrane</keyword>
<sequence>MSELEHKTEYNDVDEKGVVATPNGLVLNASGHEDVLTRQYSIWSLIGLALTVDNAWIALGGSLYLSLYNGGPPGILYELIVAVIYYLFIGACIAEFASAIPSAGGVYHWASITPGPGVGRMLGFFTGSINFFGWMFDLASIAQIEAEVSVQLYASLHTDLVIQPWHTYVAFLLLTWLSVLFCIFCNNLIPKLQNTGLFIILAGGLTTIIVLAAMPKQHASTATVFRDWENGTGWPSGVAFLTGCLNGAFTIGTPDAITHLAEELPNPARDLPKAIFIQIGLGGITAFLFAVAVLYGINDFSAVQSSNGAFPLAEAYNQATGSAGATFGLLFIIFLSLLICLVGTFLTLSRIWWALARDNATPFSSFFSKVNTRLSCPVPALILIGILDITVCVICTGLGAITLGSKTAFADLAGSFIILSTTSYALPIIGHLAKGRRSIRPGPFWMGKAGFPVQIIAVLAIIIFNIFYCFPPALPTTTESMNYNSVILVGVLVLTAIWWVIHGMRKYEGPKIALLHTEGIEPVH</sequence>
<gene>
    <name evidence="7" type="ORF">BT63DRAFT_375632</name>
</gene>
<dbReference type="OrthoDB" id="3900342at2759"/>
<dbReference type="PANTHER" id="PTHR45649">
    <property type="entry name" value="AMINO-ACID PERMEASE BAT1"/>
    <property type="match status" value="1"/>
</dbReference>
<dbReference type="GO" id="GO:0016020">
    <property type="term" value="C:membrane"/>
    <property type="evidence" value="ECO:0007669"/>
    <property type="project" value="UniProtKB-SubCell"/>
</dbReference>
<dbReference type="Pfam" id="PF13520">
    <property type="entry name" value="AA_permease_2"/>
    <property type="match status" value="1"/>
</dbReference>
<dbReference type="AlphaFoldDB" id="A0A6A6U5A8"/>
<keyword evidence="5 6" id="KW-0472">Membrane</keyword>
<reference evidence="7" key="1">
    <citation type="journal article" date="2020" name="Stud. Mycol.">
        <title>101 Dothideomycetes genomes: a test case for predicting lifestyles and emergence of pathogens.</title>
        <authorList>
            <person name="Haridas S."/>
            <person name="Albert R."/>
            <person name="Binder M."/>
            <person name="Bloem J."/>
            <person name="Labutti K."/>
            <person name="Salamov A."/>
            <person name="Andreopoulos B."/>
            <person name="Baker S."/>
            <person name="Barry K."/>
            <person name="Bills G."/>
            <person name="Bluhm B."/>
            <person name="Cannon C."/>
            <person name="Castanera R."/>
            <person name="Culley D."/>
            <person name="Daum C."/>
            <person name="Ezra D."/>
            <person name="Gonzalez J."/>
            <person name="Henrissat B."/>
            <person name="Kuo A."/>
            <person name="Liang C."/>
            <person name="Lipzen A."/>
            <person name="Lutzoni F."/>
            <person name="Magnuson J."/>
            <person name="Mondo S."/>
            <person name="Nolan M."/>
            <person name="Ohm R."/>
            <person name="Pangilinan J."/>
            <person name="Park H.-J."/>
            <person name="Ramirez L."/>
            <person name="Alfaro M."/>
            <person name="Sun H."/>
            <person name="Tritt A."/>
            <person name="Yoshinaga Y."/>
            <person name="Zwiers L.-H."/>
            <person name="Turgeon B."/>
            <person name="Goodwin S."/>
            <person name="Spatafora J."/>
            <person name="Crous P."/>
            <person name="Grigoriev I."/>
        </authorList>
    </citation>
    <scope>NUCLEOTIDE SEQUENCE</scope>
    <source>
        <strain evidence="7">CBS 115976</strain>
    </source>
</reference>
<evidence type="ECO:0000256" key="2">
    <source>
        <dbReference type="ARBA" id="ARBA00022448"/>
    </source>
</evidence>
<dbReference type="PIRSF" id="PIRSF006060">
    <property type="entry name" value="AA_transporter"/>
    <property type="match status" value="1"/>
</dbReference>
<dbReference type="GO" id="GO:0022857">
    <property type="term" value="F:transmembrane transporter activity"/>
    <property type="evidence" value="ECO:0007669"/>
    <property type="project" value="InterPro"/>
</dbReference>
<feature type="transmembrane region" description="Helical" evidence="6">
    <location>
        <begin position="480"/>
        <end position="501"/>
    </location>
</feature>
<dbReference type="PANTHER" id="PTHR45649:SF27">
    <property type="entry name" value="CHOLINE TRANSPORTER (EUROFUNG)"/>
    <property type="match status" value="1"/>
</dbReference>
<feature type="transmembrane region" description="Helical" evidence="6">
    <location>
        <begin position="274"/>
        <end position="297"/>
    </location>
</feature>
<feature type="transmembrane region" description="Helical" evidence="6">
    <location>
        <begin position="374"/>
        <end position="401"/>
    </location>
</feature>
<feature type="transmembrane region" description="Helical" evidence="6">
    <location>
        <begin position="42"/>
        <end position="67"/>
    </location>
</feature>
<comment type="subcellular location">
    <subcellularLocation>
        <location evidence="1">Membrane</location>
        <topology evidence="1">Multi-pass membrane protein</topology>
    </subcellularLocation>
</comment>
<dbReference type="Gene3D" id="1.20.1740.10">
    <property type="entry name" value="Amino acid/polyamine transporter I"/>
    <property type="match status" value="1"/>
</dbReference>
<feature type="transmembrane region" description="Helical" evidence="6">
    <location>
        <begin position="445"/>
        <end position="468"/>
    </location>
</feature>
<protein>
    <submittedName>
        <fullName evidence="7">Choline transport protein</fullName>
    </submittedName>
</protein>
<dbReference type="EMBL" id="MU004238">
    <property type="protein sequence ID" value="KAF2666826.1"/>
    <property type="molecule type" value="Genomic_DNA"/>
</dbReference>
<evidence type="ECO:0000313" key="8">
    <source>
        <dbReference type="Proteomes" id="UP000799302"/>
    </source>
</evidence>
<keyword evidence="8" id="KW-1185">Reference proteome</keyword>
<feature type="transmembrane region" description="Helical" evidence="6">
    <location>
        <begin position="196"/>
        <end position="214"/>
    </location>
</feature>
<organism evidence="7 8">
    <name type="scientific">Microthyrium microscopicum</name>
    <dbReference type="NCBI Taxonomy" id="703497"/>
    <lineage>
        <taxon>Eukaryota</taxon>
        <taxon>Fungi</taxon>
        <taxon>Dikarya</taxon>
        <taxon>Ascomycota</taxon>
        <taxon>Pezizomycotina</taxon>
        <taxon>Dothideomycetes</taxon>
        <taxon>Dothideomycetes incertae sedis</taxon>
        <taxon>Microthyriales</taxon>
        <taxon>Microthyriaceae</taxon>
        <taxon>Microthyrium</taxon>
    </lineage>
</organism>
<evidence type="ECO:0000256" key="3">
    <source>
        <dbReference type="ARBA" id="ARBA00022692"/>
    </source>
</evidence>
<feature type="transmembrane region" description="Helical" evidence="6">
    <location>
        <begin position="327"/>
        <end position="353"/>
    </location>
</feature>
<keyword evidence="2" id="KW-0813">Transport</keyword>
<proteinExistence type="predicted"/>
<feature type="transmembrane region" description="Helical" evidence="6">
    <location>
        <begin position="413"/>
        <end position="433"/>
    </location>
</feature>
<evidence type="ECO:0000256" key="5">
    <source>
        <dbReference type="ARBA" id="ARBA00023136"/>
    </source>
</evidence>
<evidence type="ECO:0000256" key="1">
    <source>
        <dbReference type="ARBA" id="ARBA00004141"/>
    </source>
</evidence>
<accession>A0A6A6U5A8</accession>
<keyword evidence="4 6" id="KW-1133">Transmembrane helix</keyword>
<dbReference type="InterPro" id="IPR002293">
    <property type="entry name" value="AA/rel_permease1"/>
</dbReference>
<feature type="transmembrane region" description="Helical" evidence="6">
    <location>
        <begin position="79"/>
        <end position="100"/>
    </location>
</feature>
<evidence type="ECO:0000256" key="6">
    <source>
        <dbReference type="SAM" id="Phobius"/>
    </source>
</evidence>